<feature type="transmembrane region" description="Helical" evidence="6">
    <location>
        <begin position="396"/>
        <end position="418"/>
    </location>
</feature>
<evidence type="ECO:0000256" key="3">
    <source>
        <dbReference type="ARBA" id="ARBA00022692"/>
    </source>
</evidence>
<feature type="domain" description="ABC3 transporter permease C-terminal" evidence="7">
    <location>
        <begin position="308"/>
        <end position="418"/>
    </location>
</feature>
<gene>
    <name evidence="9" type="ORF">DF185_22215</name>
</gene>
<dbReference type="PANTHER" id="PTHR30572:SF18">
    <property type="entry name" value="ABC-TYPE MACROLIDE FAMILY EXPORT SYSTEM PERMEASE COMPONENT 2"/>
    <property type="match status" value="1"/>
</dbReference>
<comment type="subcellular location">
    <subcellularLocation>
        <location evidence="1">Cell membrane</location>
        <topology evidence="1">Multi-pass membrane protein</topology>
    </subcellularLocation>
</comment>
<keyword evidence="10" id="KW-1185">Reference proteome</keyword>
<feature type="transmembrane region" description="Helical" evidence="6">
    <location>
        <begin position="351"/>
        <end position="376"/>
    </location>
</feature>
<feature type="transmembrane region" description="Helical" evidence="6">
    <location>
        <begin position="695"/>
        <end position="719"/>
    </location>
</feature>
<evidence type="ECO:0000256" key="1">
    <source>
        <dbReference type="ARBA" id="ARBA00004651"/>
    </source>
</evidence>
<keyword evidence="5 6" id="KW-0472">Membrane</keyword>
<keyword evidence="4 6" id="KW-1133">Transmembrane helix</keyword>
<dbReference type="Pfam" id="PF12704">
    <property type="entry name" value="MacB_PCD"/>
    <property type="match status" value="2"/>
</dbReference>
<evidence type="ECO:0000313" key="10">
    <source>
        <dbReference type="Proteomes" id="UP000248079"/>
    </source>
</evidence>
<keyword evidence="2" id="KW-1003">Cell membrane</keyword>
<feature type="transmembrane region" description="Helical" evidence="6">
    <location>
        <begin position="38"/>
        <end position="58"/>
    </location>
</feature>
<accession>A0A2V3ZRW7</accession>
<dbReference type="Proteomes" id="UP000248079">
    <property type="component" value="Unassembled WGS sequence"/>
</dbReference>
<evidence type="ECO:0000313" key="9">
    <source>
        <dbReference type="EMBL" id="PXX95434.1"/>
    </source>
</evidence>
<evidence type="ECO:0000256" key="5">
    <source>
        <dbReference type="ARBA" id="ARBA00023136"/>
    </source>
</evidence>
<protein>
    <submittedName>
        <fullName evidence="9">ABC transporter permease</fullName>
    </submittedName>
</protein>
<dbReference type="Pfam" id="PF02687">
    <property type="entry name" value="FtsX"/>
    <property type="match status" value="2"/>
</dbReference>
<dbReference type="GO" id="GO:0005886">
    <property type="term" value="C:plasma membrane"/>
    <property type="evidence" value="ECO:0007669"/>
    <property type="project" value="UniProtKB-SubCell"/>
</dbReference>
<feature type="domain" description="MacB-like periplasmic core" evidence="8">
    <location>
        <begin position="37"/>
        <end position="257"/>
    </location>
</feature>
<keyword evidence="3 6" id="KW-0812">Transmembrane</keyword>
<proteinExistence type="predicted"/>
<dbReference type="AlphaFoldDB" id="A0A2V3ZRW7"/>
<dbReference type="PANTHER" id="PTHR30572">
    <property type="entry name" value="MEMBRANE COMPONENT OF TRANSPORTER-RELATED"/>
    <property type="match status" value="1"/>
</dbReference>
<reference evidence="9 10" key="1">
    <citation type="submission" date="2018-05" db="EMBL/GenBank/DDBJ databases">
        <title>Marinifilum breve JC075T sp. nov., a marine bacterium isolated from Yongle Blue Hole in the South China Sea.</title>
        <authorList>
            <person name="Fu T."/>
        </authorList>
    </citation>
    <scope>NUCLEOTIDE SEQUENCE [LARGE SCALE GENOMIC DNA]</scope>
    <source>
        <strain evidence="9 10">JC075</strain>
    </source>
</reference>
<feature type="transmembrane region" description="Helical" evidence="6">
    <location>
        <begin position="305"/>
        <end position="330"/>
    </location>
</feature>
<dbReference type="GO" id="GO:0022857">
    <property type="term" value="F:transmembrane transporter activity"/>
    <property type="evidence" value="ECO:0007669"/>
    <property type="project" value="TreeGrafter"/>
</dbReference>
<feature type="transmembrane region" description="Helical" evidence="6">
    <location>
        <begin position="781"/>
        <end position="801"/>
    </location>
</feature>
<feature type="domain" description="ABC3 transporter permease C-terminal" evidence="7">
    <location>
        <begin position="698"/>
        <end position="810"/>
    </location>
</feature>
<evidence type="ECO:0000256" key="6">
    <source>
        <dbReference type="SAM" id="Phobius"/>
    </source>
</evidence>
<evidence type="ECO:0000256" key="2">
    <source>
        <dbReference type="ARBA" id="ARBA00022475"/>
    </source>
</evidence>
<evidence type="ECO:0000259" key="7">
    <source>
        <dbReference type="Pfam" id="PF02687"/>
    </source>
</evidence>
<dbReference type="InterPro" id="IPR025857">
    <property type="entry name" value="MacB_PCD"/>
</dbReference>
<dbReference type="InterPro" id="IPR050250">
    <property type="entry name" value="Macrolide_Exporter_MacB"/>
</dbReference>
<dbReference type="EMBL" id="QFLI01000015">
    <property type="protein sequence ID" value="PXX95434.1"/>
    <property type="molecule type" value="Genomic_DNA"/>
</dbReference>
<sequence>MKAGVVFDKNYESKTKLMIRNYFLIAWRNLLKHRAFSVVNILGLAIGIAACLFISLYVNYHSSYDNFYDNVDDIYRVRWERHSQKGDEIRFASACPAVGETFQEAFPEIESVAHCYNAHGIFSYKDKVFQEDRAYWVDNEYLNLFSFEFVKGDRAKALTTENAVVISESTARKYFQREDPVGKLLKMNKDLALEVKGVFKDRPSNVHCKTDVLISYATLSRHYGPRVMKSWLYSGFYTYVRLKKGSDPKLIEEKVPALLENKISEVLKRFQLEMFFYLQPVKDIHLTSHYMQELETNGDKKTVSFLYIIAYFIILIAWVNFLNLSTISYIGRAKEVGLRKVVGASRSKVILQFLLESLLINLIAVGLAVIFIESFMSGFKNLTAIPVKYSIWNQSWFYWNLLSMLFIGVFISGMYPVWGLNFTDMNKMLKGEYQGSKSGLVLRKGLVLLQFVISIVLIAGTFSVMMQLNHMHKLDPGFNKDDIIVLSTPMVGDSTLIHRRDAFREELSRHPQIKSVSYSSYVPGEDIKSNLGSIYREGDEPTASKNYRLIQVNEEFLDLYEMKMLKGRNFSKLHLSDNKAVVINEKAAYHLGYKDPADAVGDNIFLSREKKKVIGVIRDYAHQTPKEEHEPIIFHTQPGLLGSLSVKLESPVSKKLIHFIEEKYQDLFDGNPFNYYVLNEAYEAQYQDDIRFGKVFGIFALLGIIITTLGLLSLSAFTANQRKKEIGVRKVLGASVKTILLMLSKEYFRLLIIATVVMLPLFYFGISYWLNGFASQMEISVLLFVVPVFIVGIIAILTVSYQSYRTANLNPVDSIKYE</sequence>
<dbReference type="InterPro" id="IPR003838">
    <property type="entry name" value="ABC3_permease_C"/>
</dbReference>
<feature type="transmembrane region" description="Helical" evidence="6">
    <location>
        <begin position="446"/>
        <end position="466"/>
    </location>
</feature>
<feature type="transmembrane region" description="Helical" evidence="6">
    <location>
        <begin position="747"/>
        <end position="769"/>
    </location>
</feature>
<name>A0A2V3ZRW7_9BACT</name>
<comment type="caution">
    <text evidence="9">The sequence shown here is derived from an EMBL/GenBank/DDBJ whole genome shotgun (WGS) entry which is preliminary data.</text>
</comment>
<feature type="domain" description="MacB-like periplasmic core" evidence="8">
    <location>
        <begin position="452"/>
        <end position="621"/>
    </location>
</feature>
<evidence type="ECO:0000259" key="8">
    <source>
        <dbReference type="Pfam" id="PF12704"/>
    </source>
</evidence>
<organism evidence="9 10">
    <name type="scientific">Marinifilum breve</name>
    <dbReference type="NCBI Taxonomy" id="2184082"/>
    <lineage>
        <taxon>Bacteria</taxon>
        <taxon>Pseudomonadati</taxon>
        <taxon>Bacteroidota</taxon>
        <taxon>Bacteroidia</taxon>
        <taxon>Marinilabiliales</taxon>
        <taxon>Marinifilaceae</taxon>
    </lineage>
</organism>
<evidence type="ECO:0000256" key="4">
    <source>
        <dbReference type="ARBA" id="ARBA00022989"/>
    </source>
</evidence>